<keyword evidence="4" id="KW-0812">Transmembrane</keyword>
<evidence type="ECO:0000259" key="5">
    <source>
        <dbReference type="PROSITE" id="PS51770"/>
    </source>
</evidence>
<keyword evidence="4" id="KW-1133">Transmembrane helix</keyword>
<evidence type="ECO:0000313" key="7">
    <source>
        <dbReference type="Proteomes" id="UP000694420"/>
    </source>
</evidence>
<dbReference type="PROSITE" id="PS51770">
    <property type="entry name" value="HOTDOG_ACOT"/>
    <property type="match status" value="1"/>
</dbReference>
<dbReference type="PANTHER" id="PTHR11049">
    <property type="entry name" value="ACYL COENZYME A THIOESTER HYDROLASE"/>
    <property type="match status" value="1"/>
</dbReference>
<feature type="transmembrane region" description="Helical" evidence="4">
    <location>
        <begin position="21"/>
        <end position="39"/>
    </location>
</feature>
<feature type="compositionally biased region" description="Low complexity" evidence="3">
    <location>
        <begin position="223"/>
        <end position="233"/>
    </location>
</feature>
<reference evidence="6" key="2">
    <citation type="submission" date="2025-09" db="UniProtKB">
        <authorList>
            <consortium name="Ensembl"/>
        </authorList>
    </citation>
    <scope>IDENTIFICATION</scope>
</reference>
<keyword evidence="4" id="KW-0472">Membrane</keyword>
<dbReference type="GO" id="GO:0005829">
    <property type="term" value="C:cytosol"/>
    <property type="evidence" value="ECO:0007669"/>
    <property type="project" value="TreeGrafter"/>
</dbReference>
<dbReference type="Proteomes" id="UP000694420">
    <property type="component" value="Unplaced"/>
</dbReference>
<dbReference type="AlphaFoldDB" id="A0A8C6ZYM2"/>
<proteinExistence type="predicted"/>
<dbReference type="Ensembl" id="ENSNPET00000021394.1">
    <property type="protein sequence ID" value="ENSNPEP00000020851.1"/>
    <property type="gene ID" value="ENSNPEG00000015483.1"/>
</dbReference>
<feature type="region of interest" description="Disordered" evidence="3">
    <location>
        <begin position="47"/>
        <end position="66"/>
    </location>
</feature>
<sequence>MTSKRSDASRREQTAGLTWGNLLFFPQSLVIFLSFLPPLSGSDVRRGAPSRLRSGMASAAPRRPGTEVQMSQLVLPCHSNHRGELGAGQLLKWMDTAACLSAERHAGCPCVTASMDDIYFEHTISVGQVVNIKAKVNRAFNSSMEVGIQVSHEELCSGRRWSTCKAFATFVAQGQGDAKVKLKPLSPQTEEEKIEHSIAAERRRMRLAHKDTLKDLLARCPRDTGTAARAPGRAPERRRRR</sequence>
<evidence type="ECO:0000256" key="2">
    <source>
        <dbReference type="ARBA" id="ARBA00022801"/>
    </source>
</evidence>
<dbReference type="GO" id="GO:0052689">
    <property type="term" value="F:carboxylic ester hydrolase activity"/>
    <property type="evidence" value="ECO:0007669"/>
    <property type="project" value="UniProtKB-KW"/>
</dbReference>
<accession>A0A8C6ZYM2</accession>
<dbReference type="GO" id="GO:0006637">
    <property type="term" value="P:acyl-CoA metabolic process"/>
    <property type="evidence" value="ECO:0007669"/>
    <property type="project" value="TreeGrafter"/>
</dbReference>
<evidence type="ECO:0000256" key="3">
    <source>
        <dbReference type="SAM" id="MobiDB-lite"/>
    </source>
</evidence>
<dbReference type="InterPro" id="IPR040170">
    <property type="entry name" value="Cytosol_ACT"/>
</dbReference>
<keyword evidence="1" id="KW-0719">Serine esterase</keyword>
<dbReference type="InterPro" id="IPR006683">
    <property type="entry name" value="Thioestr_dom"/>
</dbReference>
<dbReference type="PANTHER" id="PTHR11049:SF1">
    <property type="entry name" value="ACYL-COENZYME A THIOESTERASE 11"/>
    <property type="match status" value="1"/>
</dbReference>
<dbReference type="GO" id="GO:0052816">
    <property type="term" value="F:long-chain fatty acyl-CoA hydrolase activity"/>
    <property type="evidence" value="ECO:0007669"/>
    <property type="project" value="TreeGrafter"/>
</dbReference>
<dbReference type="CDD" id="cd03442">
    <property type="entry name" value="BFIT_BACH"/>
    <property type="match status" value="1"/>
</dbReference>
<evidence type="ECO:0000313" key="6">
    <source>
        <dbReference type="Ensembl" id="ENSNPEP00000020851.1"/>
    </source>
</evidence>
<organism evidence="6 7">
    <name type="scientific">Nothoprocta perdicaria</name>
    <name type="common">Chilean tinamou</name>
    <name type="synonym">Crypturus perdicarius</name>
    <dbReference type="NCBI Taxonomy" id="30464"/>
    <lineage>
        <taxon>Eukaryota</taxon>
        <taxon>Metazoa</taxon>
        <taxon>Chordata</taxon>
        <taxon>Craniata</taxon>
        <taxon>Vertebrata</taxon>
        <taxon>Euteleostomi</taxon>
        <taxon>Archelosauria</taxon>
        <taxon>Archosauria</taxon>
        <taxon>Dinosauria</taxon>
        <taxon>Saurischia</taxon>
        <taxon>Theropoda</taxon>
        <taxon>Coelurosauria</taxon>
        <taxon>Aves</taxon>
        <taxon>Palaeognathae</taxon>
        <taxon>Tinamiformes</taxon>
        <taxon>Tinamidae</taxon>
        <taxon>Nothoprocta</taxon>
    </lineage>
</organism>
<name>A0A8C6ZYM2_NOTPE</name>
<keyword evidence="2" id="KW-0378">Hydrolase</keyword>
<dbReference type="Pfam" id="PF03061">
    <property type="entry name" value="4HBT"/>
    <property type="match status" value="1"/>
</dbReference>
<reference evidence="6" key="1">
    <citation type="submission" date="2025-08" db="UniProtKB">
        <authorList>
            <consortium name="Ensembl"/>
        </authorList>
    </citation>
    <scope>IDENTIFICATION</scope>
</reference>
<feature type="region of interest" description="Disordered" evidence="3">
    <location>
        <begin position="219"/>
        <end position="241"/>
    </location>
</feature>
<gene>
    <name evidence="6" type="primary">ACOT11</name>
</gene>
<dbReference type="InterPro" id="IPR033120">
    <property type="entry name" value="HOTDOG_ACOT"/>
</dbReference>
<dbReference type="SUPFAM" id="SSF54637">
    <property type="entry name" value="Thioesterase/thiol ester dehydrase-isomerase"/>
    <property type="match status" value="1"/>
</dbReference>
<evidence type="ECO:0000256" key="1">
    <source>
        <dbReference type="ARBA" id="ARBA00022487"/>
    </source>
</evidence>
<keyword evidence="7" id="KW-1185">Reference proteome</keyword>
<evidence type="ECO:0000256" key="4">
    <source>
        <dbReference type="SAM" id="Phobius"/>
    </source>
</evidence>
<dbReference type="InterPro" id="IPR029069">
    <property type="entry name" value="HotDog_dom_sf"/>
</dbReference>
<feature type="domain" description="HotDog ACOT-type" evidence="5">
    <location>
        <begin position="64"/>
        <end position="176"/>
    </location>
</feature>
<dbReference type="Gene3D" id="3.10.129.10">
    <property type="entry name" value="Hotdog Thioesterase"/>
    <property type="match status" value="1"/>
</dbReference>
<protein>
    <submittedName>
        <fullName evidence="6">Acyl-CoA thioesterase 11</fullName>
    </submittedName>
</protein>
<dbReference type="FunFam" id="3.10.129.10:FF:000020">
    <property type="entry name" value="Acyl-coenzyme A thioesterase 11"/>
    <property type="match status" value="1"/>
</dbReference>